<proteinExistence type="evidence at transcript level"/>
<evidence type="ECO:0000256" key="1">
    <source>
        <dbReference type="SAM" id="SignalP"/>
    </source>
</evidence>
<sequence>MAFKVFAFLQLAVFVAIVFNVNLHSVSAESNGQSSSSSSVKSLKVDFCDTNCTEEDGVWSECTGNCFCVHEGDSKEGRCMHVIN</sequence>
<reference evidence="2" key="1">
    <citation type="journal article" date="2015" name="PLoS Negl. Trop. Dis.">
        <title>Deep Sequencing Analysis of the Ixodes ricinus Haemocytome.</title>
        <authorList>
            <person name="Kotsyfakis M."/>
            <person name="Kopacek P."/>
            <person name="Franta Z."/>
            <person name="Pedra J.H."/>
            <person name="Ribeiro J.M."/>
        </authorList>
    </citation>
    <scope>NUCLEOTIDE SEQUENCE</scope>
</reference>
<accession>A0A090XE87</accession>
<dbReference type="EMBL" id="GBIH01002272">
    <property type="protein sequence ID" value="JAC92438.1"/>
    <property type="molecule type" value="mRNA"/>
</dbReference>
<name>A0A090XE87_IXORI</name>
<feature type="chain" id="PRO_5001869142" evidence="1">
    <location>
        <begin position="29"/>
        <end position="84"/>
    </location>
</feature>
<dbReference type="AlphaFoldDB" id="A0A090XE87"/>
<evidence type="ECO:0000313" key="2">
    <source>
        <dbReference type="EMBL" id="JAC92438.1"/>
    </source>
</evidence>
<protein>
    <submittedName>
        <fullName evidence="2">Putative secreted protein</fullName>
    </submittedName>
</protein>
<keyword evidence="1" id="KW-0732">Signal</keyword>
<organism evidence="2">
    <name type="scientific">Ixodes ricinus</name>
    <name type="common">Common tick</name>
    <name type="synonym">Acarus ricinus</name>
    <dbReference type="NCBI Taxonomy" id="34613"/>
    <lineage>
        <taxon>Eukaryota</taxon>
        <taxon>Metazoa</taxon>
        <taxon>Ecdysozoa</taxon>
        <taxon>Arthropoda</taxon>
        <taxon>Chelicerata</taxon>
        <taxon>Arachnida</taxon>
        <taxon>Acari</taxon>
        <taxon>Parasitiformes</taxon>
        <taxon>Ixodida</taxon>
        <taxon>Ixodoidea</taxon>
        <taxon>Ixodidae</taxon>
        <taxon>Ixodinae</taxon>
        <taxon>Ixodes</taxon>
    </lineage>
</organism>
<feature type="signal peptide" evidence="1">
    <location>
        <begin position="1"/>
        <end position="28"/>
    </location>
</feature>